<organism evidence="1 2">
    <name type="scientific">Vibrio xiamenensis</name>
    <dbReference type="NCBI Taxonomy" id="861298"/>
    <lineage>
        <taxon>Bacteria</taxon>
        <taxon>Pseudomonadati</taxon>
        <taxon>Pseudomonadota</taxon>
        <taxon>Gammaproteobacteria</taxon>
        <taxon>Vibrionales</taxon>
        <taxon>Vibrionaceae</taxon>
        <taxon>Vibrio</taxon>
    </lineage>
</organism>
<accession>A0A1G7WBD9</accession>
<dbReference type="OrthoDB" id="7058605at2"/>
<protein>
    <submittedName>
        <fullName evidence="1">Uncharacterized protein</fullName>
    </submittedName>
</protein>
<sequence length="495" mass="57422">MQKSRYRVEKISADLSPGLIIIETHGDGNETVIWYLQAQLSRLILKETWGDYLYLADWQGKFCRYHIPSQTLTHTQKVEAYISIGARLGLFMIEVTFIDKNDYDTPTLVRLDSKNLSILSEHRLPYGDDVYVDRYDLCVRRPFSPLANELWLYICSSYKEPEPHSFYRLNLLSKQESIIELPHIGNHDEDFCLPALNLELNLGVMLCWDEMPVIIQDDESTFVFQLCLFDIDKSEIIRKLPVRTYTASELKHCGVDAEIIQFGKDDDIDDYYHQLTHIYSWLKAIDWQEDKLLLTFADKTLLLHIDGQSEEINTKTEVTRTWLPEARLAEKIGANVAVFVDDPEQAFKQMLTVSQDIESARRGNTFSFMLLDIKHNIIEQKTFYKAHIGEHIGLMKQILANYCHYIETECDEETLWETNGEGSSLCHLANALASTGDVEFLPLLLQYVSKHDSDHDCFMNENIAPTVRVAYDEELPLVKEILSYIDFDDWGEDWD</sequence>
<dbReference type="RefSeq" id="WP_093268660.1">
    <property type="nucleotide sequence ID" value="NZ_FNDD01000001.1"/>
</dbReference>
<dbReference type="AlphaFoldDB" id="A0A1G7WBD9"/>
<proteinExistence type="predicted"/>
<keyword evidence="2" id="KW-1185">Reference proteome</keyword>
<evidence type="ECO:0000313" key="1">
    <source>
        <dbReference type="EMBL" id="SDG69204.1"/>
    </source>
</evidence>
<gene>
    <name evidence="1" type="ORF">SAMN04488136_101301</name>
</gene>
<evidence type="ECO:0000313" key="2">
    <source>
        <dbReference type="Proteomes" id="UP000198854"/>
    </source>
</evidence>
<reference evidence="1 2" key="1">
    <citation type="submission" date="2016-10" db="EMBL/GenBank/DDBJ databases">
        <authorList>
            <person name="de Groot N.N."/>
        </authorList>
    </citation>
    <scope>NUCLEOTIDE SEQUENCE [LARGE SCALE GENOMIC DNA]</scope>
    <source>
        <strain evidence="1 2">CGMCC 1.10228</strain>
    </source>
</reference>
<dbReference type="EMBL" id="FNDD01000001">
    <property type="protein sequence ID" value="SDG69204.1"/>
    <property type="molecule type" value="Genomic_DNA"/>
</dbReference>
<name>A0A1G7WBD9_9VIBR</name>
<dbReference type="Proteomes" id="UP000198854">
    <property type="component" value="Unassembled WGS sequence"/>
</dbReference>